<dbReference type="Proteomes" id="UP001174909">
    <property type="component" value="Unassembled WGS sequence"/>
</dbReference>
<sequence length="219" mass="24176">MAEKASATTALQWVERLLEPSASEDMMIEAAQVFSPGHYSDVVDERIISRLCGYPPCSNPLDLSRSRKTTSKLSELRVTDEGEDAESGDSEPRDSVHLAHPKLSPVGRLLHAMSSWCTPDTRCFVEQARQQTHSERDPVQTPERDSGKVYAPCVVEGSNAAVMKRPVRRARQRVEDDREDLDDVQEVLPPVQQLCTIGSSAGHLGATVCDECLKCCSRP</sequence>
<dbReference type="EMBL" id="CASHTH010002623">
    <property type="protein sequence ID" value="CAI8032750.1"/>
    <property type="molecule type" value="Genomic_DNA"/>
</dbReference>
<dbReference type="Pfam" id="PF04181">
    <property type="entry name" value="RPAP2_Rtr1"/>
    <property type="match status" value="1"/>
</dbReference>
<comment type="similarity">
    <text evidence="2 11 12">Belongs to the RPAP2 family.</text>
</comment>
<evidence type="ECO:0000256" key="12">
    <source>
        <dbReference type="RuleBase" id="RU367080"/>
    </source>
</evidence>
<comment type="function">
    <text evidence="12">Putative RNA polymerase II subunit B1 C-terminal domain (CTD) phosphatase involved in RNA polymerase II transcription regulation.</text>
</comment>
<comment type="catalytic activity">
    <reaction evidence="10 12">
        <text>O-phospho-L-threonyl-[protein] + H2O = L-threonyl-[protein] + phosphate</text>
        <dbReference type="Rhea" id="RHEA:47004"/>
        <dbReference type="Rhea" id="RHEA-COMP:11060"/>
        <dbReference type="Rhea" id="RHEA-COMP:11605"/>
        <dbReference type="ChEBI" id="CHEBI:15377"/>
        <dbReference type="ChEBI" id="CHEBI:30013"/>
        <dbReference type="ChEBI" id="CHEBI:43474"/>
        <dbReference type="ChEBI" id="CHEBI:61977"/>
        <dbReference type="EC" id="3.1.3.16"/>
    </reaction>
</comment>
<reference evidence="15" key="1">
    <citation type="submission" date="2023-03" db="EMBL/GenBank/DDBJ databases">
        <authorList>
            <person name="Steffen K."/>
            <person name="Cardenas P."/>
        </authorList>
    </citation>
    <scope>NUCLEOTIDE SEQUENCE</scope>
</reference>
<keyword evidence="4 12" id="KW-0863">Zinc-finger</keyword>
<evidence type="ECO:0000256" key="10">
    <source>
        <dbReference type="ARBA" id="ARBA00048336"/>
    </source>
</evidence>
<keyword evidence="3 12" id="KW-0479">Metal-binding</keyword>
<dbReference type="GO" id="GO:0005737">
    <property type="term" value="C:cytoplasm"/>
    <property type="evidence" value="ECO:0007669"/>
    <property type="project" value="TreeGrafter"/>
</dbReference>
<dbReference type="GO" id="GO:0008270">
    <property type="term" value="F:zinc ion binding"/>
    <property type="evidence" value="ECO:0007669"/>
    <property type="project" value="UniProtKB-KW"/>
</dbReference>
<feature type="region of interest" description="Disordered" evidence="13">
    <location>
        <begin position="63"/>
        <end position="98"/>
    </location>
</feature>
<dbReference type="PROSITE" id="PS51479">
    <property type="entry name" value="ZF_RTR1"/>
    <property type="match status" value="1"/>
</dbReference>
<evidence type="ECO:0000256" key="5">
    <source>
        <dbReference type="ARBA" id="ARBA00022801"/>
    </source>
</evidence>
<keyword evidence="16" id="KW-1185">Reference proteome</keyword>
<comment type="subcellular location">
    <subcellularLocation>
        <location evidence="1 12">Nucleus</location>
    </subcellularLocation>
</comment>
<dbReference type="GO" id="GO:0008420">
    <property type="term" value="F:RNA polymerase II CTD heptapeptide repeat phosphatase activity"/>
    <property type="evidence" value="ECO:0007669"/>
    <property type="project" value="UniProtKB-UniRule"/>
</dbReference>
<protein>
    <recommendedName>
        <fullName evidence="12">RNA polymerase II subunit B1 CTD phosphatase RPAP2 homolog</fullName>
        <ecNumber evidence="12">3.1.3.16</ecNumber>
    </recommendedName>
</protein>
<evidence type="ECO:0000256" key="9">
    <source>
        <dbReference type="ARBA" id="ARBA00047761"/>
    </source>
</evidence>
<evidence type="ECO:0000256" key="8">
    <source>
        <dbReference type="ARBA" id="ARBA00023242"/>
    </source>
</evidence>
<feature type="domain" description="RTR1-type" evidence="14">
    <location>
        <begin position="29"/>
        <end position="143"/>
    </location>
</feature>
<evidence type="ECO:0000256" key="7">
    <source>
        <dbReference type="ARBA" id="ARBA00022912"/>
    </source>
</evidence>
<accession>A0AA35SMC9</accession>
<keyword evidence="8 12" id="KW-0539">Nucleus</keyword>
<dbReference type="InterPro" id="IPR039693">
    <property type="entry name" value="Rtr1/RPAP2"/>
</dbReference>
<keyword evidence="6 12" id="KW-0862">Zinc</keyword>
<proteinExistence type="inferred from homology"/>
<evidence type="ECO:0000256" key="4">
    <source>
        <dbReference type="ARBA" id="ARBA00022771"/>
    </source>
</evidence>
<dbReference type="GO" id="GO:0043175">
    <property type="term" value="F:RNA polymerase core enzyme binding"/>
    <property type="evidence" value="ECO:0007669"/>
    <property type="project" value="UniProtKB-UniRule"/>
</dbReference>
<dbReference type="EC" id="3.1.3.16" evidence="12"/>
<evidence type="ECO:0000313" key="15">
    <source>
        <dbReference type="EMBL" id="CAI8032750.1"/>
    </source>
</evidence>
<name>A0AA35SMC9_GEOBA</name>
<dbReference type="PANTHER" id="PTHR14732:SF0">
    <property type="entry name" value="RNA POLYMERASE II SUBUNIT B1 CTD PHOSPHATASE RPAP2-RELATED"/>
    <property type="match status" value="1"/>
</dbReference>
<dbReference type="Gene3D" id="1.25.40.820">
    <property type="match status" value="1"/>
</dbReference>
<dbReference type="GO" id="GO:0005634">
    <property type="term" value="C:nucleus"/>
    <property type="evidence" value="ECO:0007669"/>
    <property type="project" value="UniProtKB-SubCell"/>
</dbReference>
<gene>
    <name evidence="15" type="ORF">GBAR_LOCUS18491</name>
</gene>
<keyword evidence="5 12" id="KW-0378">Hydrolase</keyword>
<evidence type="ECO:0000259" key="14">
    <source>
        <dbReference type="PROSITE" id="PS51479"/>
    </source>
</evidence>
<evidence type="ECO:0000256" key="3">
    <source>
        <dbReference type="ARBA" id="ARBA00022723"/>
    </source>
</evidence>
<comment type="caution">
    <text evidence="15">The sequence shown here is derived from an EMBL/GenBank/DDBJ whole genome shotgun (WGS) entry which is preliminary data.</text>
</comment>
<evidence type="ECO:0000313" key="16">
    <source>
        <dbReference type="Proteomes" id="UP001174909"/>
    </source>
</evidence>
<keyword evidence="7 12" id="KW-0904">Protein phosphatase</keyword>
<evidence type="ECO:0000256" key="6">
    <source>
        <dbReference type="ARBA" id="ARBA00022833"/>
    </source>
</evidence>
<dbReference type="InterPro" id="IPR007308">
    <property type="entry name" value="Rtr1/RPAP2_dom"/>
</dbReference>
<dbReference type="AlphaFoldDB" id="A0AA35SMC9"/>
<comment type="catalytic activity">
    <reaction evidence="9 12">
        <text>O-phospho-L-seryl-[protein] + H2O = L-seryl-[protein] + phosphate</text>
        <dbReference type="Rhea" id="RHEA:20629"/>
        <dbReference type="Rhea" id="RHEA-COMP:9863"/>
        <dbReference type="Rhea" id="RHEA-COMP:11604"/>
        <dbReference type="ChEBI" id="CHEBI:15377"/>
        <dbReference type="ChEBI" id="CHEBI:29999"/>
        <dbReference type="ChEBI" id="CHEBI:43474"/>
        <dbReference type="ChEBI" id="CHEBI:83421"/>
        <dbReference type="EC" id="3.1.3.16"/>
    </reaction>
</comment>
<evidence type="ECO:0000256" key="1">
    <source>
        <dbReference type="ARBA" id="ARBA00004123"/>
    </source>
</evidence>
<evidence type="ECO:0000256" key="11">
    <source>
        <dbReference type="PROSITE-ProRule" id="PRU00812"/>
    </source>
</evidence>
<evidence type="ECO:0000256" key="13">
    <source>
        <dbReference type="SAM" id="MobiDB-lite"/>
    </source>
</evidence>
<organism evidence="15 16">
    <name type="scientific">Geodia barretti</name>
    <name type="common">Barrett's horny sponge</name>
    <dbReference type="NCBI Taxonomy" id="519541"/>
    <lineage>
        <taxon>Eukaryota</taxon>
        <taxon>Metazoa</taxon>
        <taxon>Porifera</taxon>
        <taxon>Demospongiae</taxon>
        <taxon>Heteroscleromorpha</taxon>
        <taxon>Tetractinellida</taxon>
        <taxon>Astrophorina</taxon>
        <taxon>Geodiidae</taxon>
        <taxon>Geodia</taxon>
    </lineage>
</organism>
<evidence type="ECO:0000256" key="2">
    <source>
        <dbReference type="ARBA" id="ARBA00005676"/>
    </source>
</evidence>
<dbReference type="PANTHER" id="PTHR14732">
    <property type="entry name" value="RNA POLYMERASE II SUBUNIT B1 CTD PHOSPHATASE RPAP2-RELATED"/>
    <property type="match status" value="1"/>
</dbReference>
<dbReference type="InterPro" id="IPR038534">
    <property type="entry name" value="Rtr1/RPAP2_sf"/>
</dbReference>